<feature type="compositionally biased region" description="Basic and acidic residues" evidence="1">
    <location>
        <begin position="27"/>
        <end position="38"/>
    </location>
</feature>
<proteinExistence type="predicted"/>
<feature type="compositionally biased region" description="Basic and acidic residues" evidence="1">
    <location>
        <begin position="64"/>
        <end position="73"/>
    </location>
</feature>
<protein>
    <submittedName>
        <fullName evidence="2">Uncharacterized protein</fullName>
    </submittedName>
</protein>
<dbReference type="Proteomes" id="UP000324222">
    <property type="component" value="Unassembled WGS sequence"/>
</dbReference>
<accession>A0A5B7JRJ3</accession>
<dbReference type="EMBL" id="VSRR010103030">
    <property type="protein sequence ID" value="MPC95658.1"/>
    <property type="molecule type" value="Genomic_DNA"/>
</dbReference>
<sequence length="139" mass="14791">MVCSLSVGRRGEGRLLPRRGSGGPRIAGKENENGEVPHHLRKAAAGWTDKAGGCAGEERIRAVREATDIETDSHNAPPPAALTPPRGRISAIETSAGRLNAEGWSCLFTIRGRILFGDFLHCGTDHAPFPDTRLGLLSS</sequence>
<gene>
    <name evidence="2" type="ORF">E2C01_090879</name>
</gene>
<organism evidence="2 3">
    <name type="scientific">Portunus trituberculatus</name>
    <name type="common">Swimming crab</name>
    <name type="synonym">Neptunus trituberculatus</name>
    <dbReference type="NCBI Taxonomy" id="210409"/>
    <lineage>
        <taxon>Eukaryota</taxon>
        <taxon>Metazoa</taxon>
        <taxon>Ecdysozoa</taxon>
        <taxon>Arthropoda</taxon>
        <taxon>Crustacea</taxon>
        <taxon>Multicrustacea</taxon>
        <taxon>Malacostraca</taxon>
        <taxon>Eumalacostraca</taxon>
        <taxon>Eucarida</taxon>
        <taxon>Decapoda</taxon>
        <taxon>Pleocyemata</taxon>
        <taxon>Brachyura</taxon>
        <taxon>Eubrachyura</taxon>
        <taxon>Portunoidea</taxon>
        <taxon>Portunidae</taxon>
        <taxon>Portuninae</taxon>
        <taxon>Portunus</taxon>
    </lineage>
</organism>
<dbReference type="AlphaFoldDB" id="A0A5B7JRJ3"/>
<evidence type="ECO:0000313" key="3">
    <source>
        <dbReference type="Proteomes" id="UP000324222"/>
    </source>
</evidence>
<feature type="region of interest" description="Disordered" evidence="1">
    <location>
        <begin position="1"/>
        <end position="39"/>
    </location>
</feature>
<feature type="region of interest" description="Disordered" evidence="1">
    <location>
        <begin position="64"/>
        <end position="86"/>
    </location>
</feature>
<reference evidence="2 3" key="1">
    <citation type="submission" date="2019-05" db="EMBL/GenBank/DDBJ databases">
        <title>Another draft genome of Portunus trituberculatus and its Hox gene families provides insights of decapod evolution.</title>
        <authorList>
            <person name="Jeong J.-H."/>
            <person name="Song I."/>
            <person name="Kim S."/>
            <person name="Choi T."/>
            <person name="Kim D."/>
            <person name="Ryu S."/>
            <person name="Kim W."/>
        </authorList>
    </citation>
    <scope>NUCLEOTIDE SEQUENCE [LARGE SCALE GENOMIC DNA]</scope>
    <source>
        <tissue evidence="2">Muscle</tissue>
    </source>
</reference>
<comment type="caution">
    <text evidence="2">The sequence shown here is derived from an EMBL/GenBank/DDBJ whole genome shotgun (WGS) entry which is preliminary data.</text>
</comment>
<evidence type="ECO:0000313" key="2">
    <source>
        <dbReference type="EMBL" id="MPC95658.1"/>
    </source>
</evidence>
<evidence type="ECO:0000256" key="1">
    <source>
        <dbReference type="SAM" id="MobiDB-lite"/>
    </source>
</evidence>
<name>A0A5B7JRJ3_PORTR</name>
<keyword evidence="3" id="KW-1185">Reference proteome</keyword>